<proteinExistence type="predicted"/>
<reference evidence="4" key="1">
    <citation type="submission" date="2014-03" db="EMBL/GenBank/DDBJ databases">
        <authorList>
            <person name="Aksoy S."/>
            <person name="Warren W."/>
            <person name="Wilson R.K."/>
        </authorList>
    </citation>
    <scope>NUCLEOTIDE SEQUENCE [LARGE SCALE GENOMIC DNA]</scope>
    <source>
        <strain evidence="4">IAEA</strain>
    </source>
</reference>
<sequence length="236" mass="26578">MGLSPVTNKSSYLKSTKRLLASREKVALLVLKNSQAFSFEAKKIIYAINRKNLLELPIVKCQLERQMEANDNKDAQNSSICSVSYNRVVIDCNFKWCLITGFASCSCIFAKARPSIHKWSALTFVWSSTAVIYEPTNICAIFILVSLFFVWFKNQPKEKIAQQSNKRPTKTGTTTDLFAKYSSVMKLKSAEVKDNLKDIIVNPSNNTANASTIVGNSHQHTQERHVSASKRNCKRT</sequence>
<protein>
    <submittedName>
        <fullName evidence="3">Uncharacterized protein</fullName>
    </submittedName>
</protein>
<feature type="compositionally biased region" description="Basic residues" evidence="1">
    <location>
        <begin position="227"/>
        <end position="236"/>
    </location>
</feature>
<evidence type="ECO:0000256" key="2">
    <source>
        <dbReference type="SAM" id="Phobius"/>
    </source>
</evidence>
<dbReference type="STRING" id="7398.A0A1A9ZW22"/>
<dbReference type="EnsemblMetazoa" id="GPAI026800-RA">
    <property type="protein sequence ID" value="GPAI026800-PA"/>
    <property type="gene ID" value="GPAI026800"/>
</dbReference>
<organism evidence="3 4">
    <name type="scientific">Glossina pallidipes</name>
    <name type="common">Tsetse fly</name>
    <dbReference type="NCBI Taxonomy" id="7398"/>
    <lineage>
        <taxon>Eukaryota</taxon>
        <taxon>Metazoa</taxon>
        <taxon>Ecdysozoa</taxon>
        <taxon>Arthropoda</taxon>
        <taxon>Hexapoda</taxon>
        <taxon>Insecta</taxon>
        <taxon>Pterygota</taxon>
        <taxon>Neoptera</taxon>
        <taxon>Endopterygota</taxon>
        <taxon>Diptera</taxon>
        <taxon>Brachycera</taxon>
        <taxon>Muscomorpha</taxon>
        <taxon>Hippoboscoidea</taxon>
        <taxon>Glossinidae</taxon>
        <taxon>Glossina</taxon>
    </lineage>
</organism>
<keyword evidence="4" id="KW-1185">Reference proteome</keyword>
<keyword evidence="2" id="KW-0472">Membrane</keyword>
<feature type="transmembrane region" description="Helical" evidence="2">
    <location>
        <begin position="132"/>
        <end position="152"/>
    </location>
</feature>
<evidence type="ECO:0000256" key="1">
    <source>
        <dbReference type="SAM" id="MobiDB-lite"/>
    </source>
</evidence>
<dbReference type="AlphaFoldDB" id="A0A1A9ZW22"/>
<name>A0A1A9ZW22_GLOPL</name>
<reference evidence="3" key="2">
    <citation type="submission" date="2020-05" db="UniProtKB">
        <authorList>
            <consortium name="EnsemblMetazoa"/>
        </authorList>
    </citation>
    <scope>IDENTIFICATION</scope>
    <source>
        <strain evidence="3">IAEA</strain>
    </source>
</reference>
<dbReference type="VEuPathDB" id="VectorBase:GPAI026800"/>
<accession>A0A1A9ZW22</accession>
<keyword evidence="2" id="KW-1133">Transmembrane helix</keyword>
<dbReference type="Proteomes" id="UP000092445">
    <property type="component" value="Unassembled WGS sequence"/>
</dbReference>
<feature type="compositionally biased region" description="Polar residues" evidence="1">
    <location>
        <begin position="210"/>
        <end position="219"/>
    </location>
</feature>
<keyword evidence="2" id="KW-0812">Transmembrane</keyword>
<feature type="region of interest" description="Disordered" evidence="1">
    <location>
        <begin position="210"/>
        <end position="236"/>
    </location>
</feature>
<evidence type="ECO:0000313" key="3">
    <source>
        <dbReference type="EnsemblMetazoa" id="GPAI026800-PA"/>
    </source>
</evidence>
<evidence type="ECO:0000313" key="4">
    <source>
        <dbReference type="Proteomes" id="UP000092445"/>
    </source>
</evidence>